<dbReference type="Gene3D" id="2.130.10.30">
    <property type="entry name" value="Regulator of chromosome condensation 1/beta-lactamase-inhibitor protein II"/>
    <property type="match status" value="2"/>
</dbReference>
<dbReference type="SUPFAM" id="SSF50985">
    <property type="entry name" value="RCC1/BLIP-II"/>
    <property type="match status" value="2"/>
</dbReference>
<name>A0ABD3N4Q3_9STRA</name>
<dbReference type="AlphaFoldDB" id="A0ABD3N4Q3"/>
<feature type="compositionally biased region" description="Basic and acidic residues" evidence="3">
    <location>
        <begin position="178"/>
        <end position="187"/>
    </location>
</feature>
<feature type="compositionally biased region" description="Low complexity" evidence="3">
    <location>
        <begin position="237"/>
        <end position="266"/>
    </location>
</feature>
<feature type="repeat" description="RCC1" evidence="2">
    <location>
        <begin position="327"/>
        <end position="378"/>
    </location>
</feature>
<feature type="compositionally biased region" description="Low complexity" evidence="3">
    <location>
        <begin position="146"/>
        <end position="156"/>
    </location>
</feature>
<feature type="domain" description="BTB" evidence="4">
    <location>
        <begin position="676"/>
        <end position="744"/>
    </location>
</feature>
<feature type="compositionally biased region" description="Low complexity" evidence="3">
    <location>
        <begin position="82"/>
        <end position="97"/>
    </location>
</feature>
<evidence type="ECO:0000313" key="6">
    <source>
        <dbReference type="Proteomes" id="UP001530293"/>
    </source>
</evidence>
<keyword evidence="6" id="KW-1185">Reference proteome</keyword>
<feature type="region of interest" description="Disordered" evidence="3">
    <location>
        <begin position="69"/>
        <end position="117"/>
    </location>
</feature>
<dbReference type="PANTHER" id="PTHR22872">
    <property type="entry name" value="BTK-BINDING PROTEIN-RELATED"/>
    <property type="match status" value="1"/>
</dbReference>
<feature type="compositionally biased region" description="Low complexity" evidence="3">
    <location>
        <begin position="108"/>
        <end position="117"/>
    </location>
</feature>
<evidence type="ECO:0000256" key="2">
    <source>
        <dbReference type="PROSITE-ProRule" id="PRU00235"/>
    </source>
</evidence>
<feature type="region of interest" description="Disordered" evidence="3">
    <location>
        <begin position="1"/>
        <end position="39"/>
    </location>
</feature>
<dbReference type="InterPro" id="IPR000210">
    <property type="entry name" value="BTB/POZ_dom"/>
</dbReference>
<dbReference type="InterPro" id="IPR058923">
    <property type="entry name" value="RCC1-like_dom"/>
</dbReference>
<keyword evidence="1" id="KW-0677">Repeat</keyword>
<dbReference type="InterPro" id="IPR009091">
    <property type="entry name" value="RCC1/BLIP-II"/>
</dbReference>
<evidence type="ECO:0000256" key="3">
    <source>
        <dbReference type="SAM" id="MobiDB-lite"/>
    </source>
</evidence>
<dbReference type="Proteomes" id="UP001530293">
    <property type="component" value="Unassembled WGS sequence"/>
</dbReference>
<dbReference type="EMBL" id="JALLBG020000031">
    <property type="protein sequence ID" value="KAL3771093.1"/>
    <property type="molecule type" value="Genomic_DNA"/>
</dbReference>
<feature type="compositionally biased region" description="Low complexity" evidence="3">
    <location>
        <begin position="27"/>
        <end position="39"/>
    </location>
</feature>
<feature type="compositionally biased region" description="Polar residues" evidence="3">
    <location>
        <begin position="226"/>
        <end position="236"/>
    </location>
</feature>
<feature type="compositionally biased region" description="Acidic residues" evidence="3">
    <location>
        <begin position="167"/>
        <end position="177"/>
    </location>
</feature>
<reference evidence="5 6" key="1">
    <citation type="submission" date="2024-10" db="EMBL/GenBank/DDBJ databases">
        <title>Updated reference genomes for cyclostephanoid diatoms.</title>
        <authorList>
            <person name="Roberts W.R."/>
            <person name="Alverson A.J."/>
        </authorList>
    </citation>
    <scope>NUCLEOTIDE SEQUENCE [LARGE SCALE GENOMIC DNA]</scope>
    <source>
        <strain evidence="5 6">AJA232-27</strain>
    </source>
</reference>
<dbReference type="Gene3D" id="3.30.710.10">
    <property type="entry name" value="Potassium Channel Kv1.1, Chain A"/>
    <property type="match status" value="1"/>
</dbReference>
<sequence length="831" mass="87474">MSGQASSPNGSFTNVAAGCSLREGGPSSSSSSSRQSSSAAAVAASGASAAAAAGSLAGAAAAAAVAASSLSEPQAMALQQHSSSSTTAGISSSGSSRSTERRFANNHSSSSTTSSSSLAAVVMAGSGGGAVAVSAAAGSGSGSGSGTTSSPSTASTRHGLSSGENNGEQDDIIDNDEDYSRDRDRQRQYHQYQSQVSSQRMEVDNSSSTSTSSSAQLQQQQPYQQHYNNHRQSTAASSSGGYLKSSSSQLPSSSSSQQNQNNQNYNTHPYYPGELTVYSWGRGEDGQLGIGDTSDQDEPTYVDSLRGVGVKQIACGSGHTVVLTGEGEVYTWGRGDDGRLGHGDNGWKYVPRLCQSLTGQIITHVTCGSYHTAAVSSNGDLFTWGGGMYGKLGHGNESGHSTPRRVEALVGLTIVDIACGSRHTAVVTNKGCLYTWGDKENGVAGHGDTEGHQYTPKLLERLSGKNVVQISACGFHTGCLTDLGEVYTWGEGKFGRLGHGAERNSHSPRLVESLLGKRPIQITCGGFHSAVVTQDGKMYTFGGGEHGQLGHGDKVNKVKPTLVQALDGIFLQQITCGWSHSVALTSEGEVYTWGNGDHGKLGHGSGKKVSTPQLLEKLVGLKVVRVASYNEHTACLVEPQSLSQGGSRRAAPGTMVPISAAFLHDLKEMVNDEEYSDVTFVVEGRHVYALRAVLAKRCEHFAAMFRSGMRECEEGAVIPIPNMSYAVFLLILEYLYTDSVKIALEHAVELYLASDLYQLAALREMCCVVVRRGIGSENAAYLLQSAHDAHCQVMKDLSMEYIVANFDVVSKSDCIKAVSHGLLLEILSLRP</sequence>
<dbReference type="PROSITE" id="PS50097">
    <property type="entry name" value="BTB"/>
    <property type="match status" value="1"/>
</dbReference>
<feature type="repeat" description="RCC1" evidence="2">
    <location>
        <begin position="275"/>
        <end position="326"/>
    </location>
</feature>
<feature type="region of interest" description="Disordered" evidence="3">
    <location>
        <begin position="132"/>
        <end position="270"/>
    </location>
</feature>
<dbReference type="InterPro" id="IPR051625">
    <property type="entry name" value="Signaling_Regulatory_Domain"/>
</dbReference>
<dbReference type="InterPro" id="IPR000408">
    <property type="entry name" value="Reg_chr_condens"/>
</dbReference>
<feature type="repeat" description="RCC1" evidence="2">
    <location>
        <begin position="588"/>
        <end position="639"/>
    </location>
</feature>
<dbReference type="Pfam" id="PF00651">
    <property type="entry name" value="BTB"/>
    <property type="match status" value="1"/>
</dbReference>
<feature type="repeat" description="RCC1" evidence="2">
    <location>
        <begin position="536"/>
        <end position="587"/>
    </location>
</feature>
<feature type="compositionally biased region" description="Low complexity" evidence="3">
    <location>
        <begin position="189"/>
        <end position="225"/>
    </location>
</feature>
<organism evidence="5 6">
    <name type="scientific">Discostella pseudostelligera</name>
    <dbReference type="NCBI Taxonomy" id="259834"/>
    <lineage>
        <taxon>Eukaryota</taxon>
        <taxon>Sar</taxon>
        <taxon>Stramenopiles</taxon>
        <taxon>Ochrophyta</taxon>
        <taxon>Bacillariophyta</taxon>
        <taxon>Coscinodiscophyceae</taxon>
        <taxon>Thalassiosirophycidae</taxon>
        <taxon>Stephanodiscales</taxon>
        <taxon>Stephanodiscaceae</taxon>
        <taxon>Discostella</taxon>
    </lineage>
</organism>
<accession>A0ABD3N4Q3</accession>
<evidence type="ECO:0000256" key="1">
    <source>
        <dbReference type="ARBA" id="ARBA00022737"/>
    </source>
</evidence>
<comment type="caution">
    <text evidence="5">The sequence shown here is derived from an EMBL/GenBank/DDBJ whole genome shotgun (WGS) entry which is preliminary data.</text>
</comment>
<feature type="compositionally biased region" description="Polar residues" evidence="3">
    <location>
        <begin position="1"/>
        <end position="14"/>
    </location>
</feature>
<feature type="repeat" description="RCC1" evidence="2">
    <location>
        <begin position="431"/>
        <end position="483"/>
    </location>
</feature>
<dbReference type="InterPro" id="IPR011333">
    <property type="entry name" value="SKP1/BTB/POZ_sf"/>
</dbReference>
<dbReference type="CDD" id="cd14733">
    <property type="entry name" value="BACK"/>
    <property type="match status" value="1"/>
</dbReference>
<dbReference type="SMART" id="SM00225">
    <property type="entry name" value="BTB"/>
    <property type="match status" value="1"/>
</dbReference>
<dbReference type="PROSITE" id="PS50012">
    <property type="entry name" value="RCC1_3"/>
    <property type="match status" value="7"/>
</dbReference>
<feature type="repeat" description="RCC1" evidence="2">
    <location>
        <begin position="379"/>
        <end position="430"/>
    </location>
</feature>
<dbReference type="PROSITE" id="PS00626">
    <property type="entry name" value="RCC1_2"/>
    <property type="match status" value="5"/>
</dbReference>
<feature type="repeat" description="RCC1" evidence="2">
    <location>
        <begin position="484"/>
        <end position="535"/>
    </location>
</feature>
<dbReference type="SUPFAM" id="SSF54695">
    <property type="entry name" value="POZ domain"/>
    <property type="match status" value="1"/>
</dbReference>
<proteinExistence type="predicted"/>
<evidence type="ECO:0000313" key="5">
    <source>
        <dbReference type="EMBL" id="KAL3771093.1"/>
    </source>
</evidence>
<protein>
    <recommendedName>
        <fullName evidence="4">BTB domain-containing protein</fullName>
    </recommendedName>
</protein>
<evidence type="ECO:0000259" key="4">
    <source>
        <dbReference type="PROSITE" id="PS50097"/>
    </source>
</evidence>
<dbReference type="PRINTS" id="PR00633">
    <property type="entry name" value="RCCNDNSATION"/>
</dbReference>
<gene>
    <name evidence="5" type="ORF">ACHAWU_006470</name>
</gene>
<dbReference type="Pfam" id="PF25390">
    <property type="entry name" value="WD40_RLD"/>
    <property type="match status" value="1"/>
</dbReference>